<evidence type="ECO:0000256" key="2">
    <source>
        <dbReference type="PROSITE-ProRule" id="PRU00335"/>
    </source>
</evidence>
<dbReference type="Gene3D" id="1.10.357.10">
    <property type="entry name" value="Tetracycline Repressor, domain 2"/>
    <property type="match status" value="1"/>
</dbReference>
<evidence type="ECO:0000313" key="4">
    <source>
        <dbReference type="EMBL" id="SKC90732.1"/>
    </source>
</evidence>
<dbReference type="AlphaFoldDB" id="A0A1T5MRB4"/>
<evidence type="ECO:0000313" key="5">
    <source>
        <dbReference type="Proteomes" id="UP000190285"/>
    </source>
</evidence>
<keyword evidence="1 2" id="KW-0238">DNA-binding</keyword>
<keyword evidence="5" id="KW-1185">Reference proteome</keyword>
<feature type="domain" description="HTH tetR-type" evidence="3">
    <location>
        <begin position="9"/>
        <end position="69"/>
    </location>
</feature>
<dbReference type="Proteomes" id="UP000190285">
    <property type="component" value="Unassembled WGS sequence"/>
</dbReference>
<reference evidence="4 5" key="1">
    <citation type="submission" date="2017-02" db="EMBL/GenBank/DDBJ databases">
        <authorList>
            <person name="Peterson S.W."/>
        </authorList>
    </citation>
    <scope>NUCLEOTIDE SEQUENCE [LARGE SCALE GENOMIC DNA]</scope>
    <source>
        <strain evidence="4 5">M1</strain>
    </source>
</reference>
<gene>
    <name evidence="4" type="ORF">SAMN02194393_05199</name>
</gene>
<proteinExistence type="predicted"/>
<dbReference type="InterPro" id="IPR009057">
    <property type="entry name" value="Homeodomain-like_sf"/>
</dbReference>
<dbReference type="RefSeq" id="WP_079495789.1">
    <property type="nucleotide sequence ID" value="NZ_FUZT01000023.1"/>
</dbReference>
<feature type="DNA-binding region" description="H-T-H motif" evidence="2">
    <location>
        <begin position="32"/>
        <end position="51"/>
    </location>
</feature>
<evidence type="ECO:0000259" key="3">
    <source>
        <dbReference type="PROSITE" id="PS50977"/>
    </source>
</evidence>
<dbReference type="InterPro" id="IPR001647">
    <property type="entry name" value="HTH_TetR"/>
</dbReference>
<dbReference type="SUPFAM" id="SSF46689">
    <property type="entry name" value="Homeodomain-like"/>
    <property type="match status" value="1"/>
</dbReference>
<accession>A0A1T5MRB4</accession>
<dbReference type="OrthoDB" id="5366068at2"/>
<name>A0A1T5MRB4_9FIRM</name>
<organism evidence="4 5">
    <name type="scientific">Maledivibacter halophilus</name>
    <dbReference type="NCBI Taxonomy" id="36842"/>
    <lineage>
        <taxon>Bacteria</taxon>
        <taxon>Bacillati</taxon>
        <taxon>Bacillota</taxon>
        <taxon>Clostridia</taxon>
        <taxon>Peptostreptococcales</taxon>
        <taxon>Caminicellaceae</taxon>
        <taxon>Maledivibacter</taxon>
    </lineage>
</organism>
<protein>
    <submittedName>
        <fullName evidence="4">Transcriptional regulator, TetR family</fullName>
    </submittedName>
</protein>
<evidence type="ECO:0000256" key="1">
    <source>
        <dbReference type="ARBA" id="ARBA00023125"/>
    </source>
</evidence>
<sequence length="221" mass="26440">MNKKEIQKRRMMSYFIEAVNQIIETDGIEAITIRKVSDMAGYNSATLYNYFENLDHLIFFASMKYLKEYVTSLPKYLKNVQTPIDKYFGIWKCFCYHSFSKPKIYYRIFFDKFSNSLNDDIKEYYKIFPEELGDQSLNLLPMLLGQNIYDRNRSILKSFVNNLQLKKEDLEDINEMTILIYQGMLSRILNEQTDYSIDEATDKTLFYMKQIIRSYTNCHIN</sequence>
<dbReference type="PROSITE" id="PS50977">
    <property type="entry name" value="HTH_TETR_2"/>
    <property type="match status" value="1"/>
</dbReference>
<dbReference type="EMBL" id="FUZT01000023">
    <property type="protein sequence ID" value="SKC90732.1"/>
    <property type="molecule type" value="Genomic_DNA"/>
</dbReference>
<dbReference type="STRING" id="36842.SAMN02194393_05199"/>
<dbReference type="GO" id="GO:0003677">
    <property type="term" value="F:DNA binding"/>
    <property type="evidence" value="ECO:0007669"/>
    <property type="project" value="UniProtKB-UniRule"/>
</dbReference>